<gene>
    <name evidence="4" type="ORF">OCTVUL_1B021782</name>
</gene>
<organism evidence="4 5">
    <name type="scientific">Octopus vulgaris</name>
    <name type="common">Common octopus</name>
    <dbReference type="NCBI Taxonomy" id="6645"/>
    <lineage>
        <taxon>Eukaryota</taxon>
        <taxon>Metazoa</taxon>
        <taxon>Spiralia</taxon>
        <taxon>Lophotrochozoa</taxon>
        <taxon>Mollusca</taxon>
        <taxon>Cephalopoda</taxon>
        <taxon>Coleoidea</taxon>
        <taxon>Octopodiformes</taxon>
        <taxon>Octopoda</taxon>
        <taxon>Incirrata</taxon>
        <taxon>Octopodidae</taxon>
        <taxon>Octopus</taxon>
    </lineage>
</organism>
<dbReference type="SUPFAM" id="SSF57667">
    <property type="entry name" value="beta-beta-alpha zinc fingers"/>
    <property type="match status" value="1"/>
</dbReference>
<evidence type="ECO:0000256" key="2">
    <source>
        <dbReference type="ARBA" id="ARBA00022771"/>
    </source>
</evidence>
<keyword evidence="3" id="KW-0862">Zinc</keyword>
<dbReference type="GO" id="GO:0008270">
    <property type="term" value="F:zinc ion binding"/>
    <property type="evidence" value="ECO:0007669"/>
    <property type="project" value="UniProtKB-KW"/>
</dbReference>
<evidence type="ECO:0000256" key="1">
    <source>
        <dbReference type="ARBA" id="ARBA00022723"/>
    </source>
</evidence>
<keyword evidence="5" id="KW-1185">Reference proteome</keyword>
<dbReference type="Proteomes" id="UP001162480">
    <property type="component" value="Chromosome 1"/>
</dbReference>
<sequence>MAACLLAKAGSVQDRDHTSVISVIKHSLVKAVSVLTTGSTVRVKPYHCDICSKIFYHRAQLTYHKWILAGGKP</sequence>
<dbReference type="Gene3D" id="3.30.160.60">
    <property type="entry name" value="Classic Zinc Finger"/>
    <property type="match status" value="1"/>
</dbReference>
<dbReference type="AlphaFoldDB" id="A0AA36EY71"/>
<evidence type="ECO:0000313" key="4">
    <source>
        <dbReference type="EMBL" id="CAI9716435.1"/>
    </source>
</evidence>
<protein>
    <submittedName>
        <fullName evidence="4">---NA</fullName>
    </submittedName>
</protein>
<evidence type="ECO:0000256" key="3">
    <source>
        <dbReference type="ARBA" id="ARBA00022833"/>
    </source>
</evidence>
<evidence type="ECO:0000313" key="5">
    <source>
        <dbReference type="Proteomes" id="UP001162480"/>
    </source>
</evidence>
<dbReference type="InterPro" id="IPR036236">
    <property type="entry name" value="Znf_C2H2_sf"/>
</dbReference>
<dbReference type="EMBL" id="OX597814">
    <property type="protein sequence ID" value="CAI9716435.1"/>
    <property type="molecule type" value="Genomic_DNA"/>
</dbReference>
<dbReference type="FunFam" id="3.30.160.60:FF:000446">
    <property type="entry name" value="Zinc finger protein"/>
    <property type="match status" value="1"/>
</dbReference>
<keyword evidence="2" id="KW-0863">Zinc-finger</keyword>
<reference evidence="4" key="1">
    <citation type="submission" date="2023-08" db="EMBL/GenBank/DDBJ databases">
        <authorList>
            <person name="Alioto T."/>
            <person name="Alioto T."/>
            <person name="Gomez Garrido J."/>
        </authorList>
    </citation>
    <scope>NUCLEOTIDE SEQUENCE</scope>
</reference>
<proteinExistence type="predicted"/>
<accession>A0AA36EY71</accession>
<keyword evidence="1" id="KW-0479">Metal-binding</keyword>
<name>A0AA36EY71_OCTVU</name>